<dbReference type="GO" id="GO:0007234">
    <property type="term" value="P:osmosensory signaling via phosphorelay pathway"/>
    <property type="evidence" value="ECO:0007669"/>
    <property type="project" value="TreeGrafter"/>
</dbReference>
<dbReference type="Gene3D" id="1.10.287.130">
    <property type="match status" value="1"/>
</dbReference>
<feature type="domain" description="CHASE" evidence="15">
    <location>
        <begin position="145"/>
        <end position="204"/>
    </location>
</feature>
<evidence type="ECO:0000256" key="1">
    <source>
        <dbReference type="ARBA" id="ARBA00000085"/>
    </source>
</evidence>
<keyword evidence="6" id="KW-0812">Transmembrane</keyword>
<evidence type="ECO:0000256" key="8">
    <source>
        <dbReference type="ARBA" id="ARBA00022989"/>
    </source>
</evidence>
<dbReference type="InterPro" id="IPR013656">
    <property type="entry name" value="PAS_4"/>
</dbReference>
<dbReference type="EC" id="2.7.13.3" evidence="3"/>
<name>A0A8J3ZD68_9ACTN</name>
<dbReference type="Pfam" id="PF02518">
    <property type="entry name" value="HATPase_c"/>
    <property type="match status" value="1"/>
</dbReference>
<protein>
    <recommendedName>
        <fullName evidence="11">Sensor-like histidine kinase SenX3</fullName>
        <ecNumber evidence="3">2.7.13.3</ecNumber>
    </recommendedName>
</protein>
<dbReference type="InterPro" id="IPR036097">
    <property type="entry name" value="HisK_dim/P_sf"/>
</dbReference>
<comment type="caution">
    <text evidence="16">The sequence shown here is derived from an EMBL/GenBank/DDBJ whole genome shotgun (WGS) entry which is preliminary data.</text>
</comment>
<dbReference type="InterPro" id="IPR036890">
    <property type="entry name" value="HATPase_C_sf"/>
</dbReference>
<sequence>MGRSRATALTAACVVAVIGLLATGAAAALVHAHEWDNARSLIDRTTLSARAAVQFELQRYTDALKTVAGGLGGQDPVTPAGFDAATAPLAGLDLRGVTAVALMVPATSDRVAQTQATWRDRGVTGLTLKPEGTGEHFFAVLQRALDGSPRTVGADISPVPEPTAALLRARTSGGTTVSDPYVLIRDRGRPDEAQKRSVVFATPVTDAAGRFQAWVVIGVRAADLLNRLLPAGAKGWFQVDVHAGSGALPIARVTGSDKGRPELTAVADLVIADQQWTMRVAADRSALPGTDTPLDTGIAAGGVALTGLLTALVYVLATVRRRLESEVYTATAEARAAEREARRQAGLLGAVMDSIGDGVAVMDGDGRFILSNPAARSLVGSPVESADPDDWANRYGLFKADGVSAFAIAEMPIIRALHGEWVTDEEMIARNPGRPDGARLNVSARPLDPAAGQPGAVAVFHDVTDRRAAEDAVRRLNAELEDRVDRRTAQLAARAEQLRAANAELEAFSYSVSHDLRAPLRAVDGFARMLELDYATFLDDTGRRYVARVRAGAQTMGELIDGLLAFSRLQRQELSHEEVRLDRLVDEVWDELAPDRVGRRVELVVGDLPPAAGDRRLIRQVVANLLHNALKYTRSRAETRIEVGFTDDAYFVKDNGAGFDSQYVDRLFQVFQRLHRAEDYEGTGVGLALASRIVLRHGGRIWAEGETDRGATFHFTLPKLSHERKGATDVVSADAGAAGGGQPVRPGVGAARV</sequence>
<dbReference type="GO" id="GO:0005886">
    <property type="term" value="C:plasma membrane"/>
    <property type="evidence" value="ECO:0007669"/>
    <property type="project" value="UniProtKB-SubCell"/>
</dbReference>
<keyword evidence="17" id="KW-1185">Reference proteome</keyword>
<dbReference type="PROSITE" id="PS50839">
    <property type="entry name" value="CHASE"/>
    <property type="match status" value="1"/>
</dbReference>
<dbReference type="InterPro" id="IPR042240">
    <property type="entry name" value="CHASE_sf"/>
</dbReference>
<evidence type="ECO:0000259" key="14">
    <source>
        <dbReference type="PROSITE" id="PS50109"/>
    </source>
</evidence>
<comment type="catalytic activity">
    <reaction evidence="1">
        <text>ATP + protein L-histidine = ADP + protein N-phospho-L-histidine.</text>
        <dbReference type="EC" id="2.7.13.3"/>
    </reaction>
</comment>
<dbReference type="CDD" id="cd00082">
    <property type="entry name" value="HisKA"/>
    <property type="match status" value="1"/>
</dbReference>
<dbReference type="Proteomes" id="UP000612585">
    <property type="component" value="Unassembled WGS sequence"/>
</dbReference>
<dbReference type="PRINTS" id="PR00344">
    <property type="entry name" value="BCTRLSENSOR"/>
</dbReference>
<evidence type="ECO:0000256" key="12">
    <source>
        <dbReference type="SAM" id="MobiDB-lite"/>
    </source>
</evidence>
<accession>A0A8J3ZD68</accession>
<organism evidence="16 17">
    <name type="scientific">Virgisporangium aurantiacum</name>
    <dbReference type="NCBI Taxonomy" id="175570"/>
    <lineage>
        <taxon>Bacteria</taxon>
        <taxon>Bacillati</taxon>
        <taxon>Actinomycetota</taxon>
        <taxon>Actinomycetes</taxon>
        <taxon>Micromonosporales</taxon>
        <taxon>Micromonosporaceae</taxon>
        <taxon>Virgisporangium</taxon>
    </lineage>
</organism>
<dbReference type="GO" id="GO:0030295">
    <property type="term" value="F:protein kinase activator activity"/>
    <property type="evidence" value="ECO:0007669"/>
    <property type="project" value="TreeGrafter"/>
</dbReference>
<dbReference type="SUPFAM" id="SSF55874">
    <property type="entry name" value="ATPase domain of HSP90 chaperone/DNA topoisomerase II/histidine kinase"/>
    <property type="match status" value="1"/>
</dbReference>
<dbReference type="InterPro" id="IPR006189">
    <property type="entry name" value="CHASE_dom"/>
</dbReference>
<dbReference type="InterPro" id="IPR050351">
    <property type="entry name" value="BphY/WalK/GraS-like"/>
</dbReference>
<dbReference type="PROSITE" id="PS50109">
    <property type="entry name" value="HIS_KIN"/>
    <property type="match status" value="1"/>
</dbReference>
<evidence type="ECO:0000313" key="17">
    <source>
        <dbReference type="Proteomes" id="UP000612585"/>
    </source>
</evidence>
<dbReference type="InterPro" id="IPR005467">
    <property type="entry name" value="His_kinase_dom"/>
</dbReference>
<keyword evidence="10" id="KW-0472">Membrane</keyword>
<dbReference type="Gene3D" id="3.30.565.10">
    <property type="entry name" value="Histidine kinase-like ATPase, C-terminal domain"/>
    <property type="match status" value="1"/>
</dbReference>
<dbReference type="Pfam" id="PF00512">
    <property type="entry name" value="HisKA"/>
    <property type="match status" value="1"/>
</dbReference>
<evidence type="ECO:0000256" key="3">
    <source>
        <dbReference type="ARBA" id="ARBA00012438"/>
    </source>
</evidence>
<dbReference type="GO" id="GO:0000156">
    <property type="term" value="F:phosphorelay response regulator activity"/>
    <property type="evidence" value="ECO:0007669"/>
    <property type="project" value="TreeGrafter"/>
</dbReference>
<dbReference type="InterPro" id="IPR003594">
    <property type="entry name" value="HATPase_dom"/>
</dbReference>
<feature type="signal peptide" evidence="13">
    <location>
        <begin position="1"/>
        <end position="27"/>
    </location>
</feature>
<keyword evidence="13" id="KW-0732">Signal</keyword>
<keyword evidence="5" id="KW-0808">Transferase</keyword>
<evidence type="ECO:0000256" key="6">
    <source>
        <dbReference type="ARBA" id="ARBA00022692"/>
    </source>
</evidence>
<dbReference type="Gene3D" id="3.30.450.350">
    <property type="entry name" value="CHASE domain"/>
    <property type="match status" value="1"/>
</dbReference>
<proteinExistence type="predicted"/>
<evidence type="ECO:0000259" key="15">
    <source>
        <dbReference type="PROSITE" id="PS50839"/>
    </source>
</evidence>
<keyword evidence="8" id="KW-1133">Transmembrane helix</keyword>
<evidence type="ECO:0000313" key="16">
    <source>
        <dbReference type="EMBL" id="GIJ60633.1"/>
    </source>
</evidence>
<evidence type="ECO:0000256" key="5">
    <source>
        <dbReference type="ARBA" id="ARBA00022679"/>
    </source>
</evidence>
<dbReference type="Pfam" id="PF03924">
    <property type="entry name" value="CHASE"/>
    <property type="match status" value="1"/>
</dbReference>
<keyword evidence="9" id="KW-0902">Two-component regulatory system</keyword>
<dbReference type="AlphaFoldDB" id="A0A8J3ZD68"/>
<evidence type="ECO:0000256" key="2">
    <source>
        <dbReference type="ARBA" id="ARBA00004236"/>
    </source>
</evidence>
<dbReference type="FunFam" id="3.30.565.10:FF:000006">
    <property type="entry name" value="Sensor histidine kinase WalK"/>
    <property type="match status" value="1"/>
</dbReference>
<evidence type="ECO:0000256" key="7">
    <source>
        <dbReference type="ARBA" id="ARBA00022777"/>
    </source>
</evidence>
<feature type="region of interest" description="Disordered" evidence="12">
    <location>
        <begin position="734"/>
        <end position="753"/>
    </location>
</feature>
<dbReference type="EMBL" id="BOPG01000057">
    <property type="protein sequence ID" value="GIJ60633.1"/>
    <property type="molecule type" value="Genomic_DNA"/>
</dbReference>
<gene>
    <name evidence="16" type="ORF">Vau01_081490</name>
</gene>
<dbReference type="SUPFAM" id="SSF47384">
    <property type="entry name" value="Homodimeric domain of signal transducing histidine kinase"/>
    <property type="match status" value="1"/>
</dbReference>
<evidence type="ECO:0000256" key="4">
    <source>
        <dbReference type="ARBA" id="ARBA00022553"/>
    </source>
</evidence>
<feature type="chain" id="PRO_5035253733" description="Sensor-like histidine kinase SenX3" evidence="13">
    <location>
        <begin position="28"/>
        <end position="753"/>
    </location>
</feature>
<dbReference type="InterPro" id="IPR004358">
    <property type="entry name" value="Sig_transdc_His_kin-like_C"/>
</dbReference>
<dbReference type="InterPro" id="IPR003661">
    <property type="entry name" value="HisK_dim/P_dom"/>
</dbReference>
<dbReference type="PANTHER" id="PTHR42878">
    <property type="entry name" value="TWO-COMPONENT HISTIDINE KINASE"/>
    <property type="match status" value="1"/>
</dbReference>
<dbReference type="Pfam" id="PF08448">
    <property type="entry name" value="PAS_4"/>
    <property type="match status" value="1"/>
</dbReference>
<feature type="domain" description="Histidine kinase" evidence="14">
    <location>
        <begin position="511"/>
        <end position="721"/>
    </location>
</feature>
<evidence type="ECO:0000256" key="11">
    <source>
        <dbReference type="ARBA" id="ARBA00039401"/>
    </source>
</evidence>
<evidence type="ECO:0000256" key="9">
    <source>
        <dbReference type="ARBA" id="ARBA00023012"/>
    </source>
</evidence>
<keyword evidence="4" id="KW-0597">Phosphoprotein</keyword>
<dbReference type="SMART" id="SM00387">
    <property type="entry name" value="HATPase_c"/>
    <property type="match status" value="1"/>
</dbReference>
<dbReference type="SUPFAM" id="SSF55785">
    <property type="entry name" value="PYP-like sensor domain (PAS domain)"/>
    <property type="match status" value="1"/>
</dbReference>
<reference evidence="16" key="1">
    <citation type="submission" date="2021-01" db="EMBL/GenBank/DDBJ databases">
        <title>Whole genome shotgun sequence of Virgisporangium aurantiacum NBRC 16421.</title>
        <authorList>
            <person name="Komaki H."/>
            <person name="Tamura T."/>
        </authorList>
    </citation>
    <scope>NUCLEOTIDE SEQUENCE</scope>
    <source>
        <strain evidence="16">NBRC 16421</strain>
    </source>
</reference>
<dbReference type="InterPro" id="IPR035965">
    <property type="entry name" value="PAS-like_dom_sf"/>
</dbReference>
<dbReference type="GO" id="GO:0000155">
    <property type="term" value="F:phosphorelay sensor kinase activity"/>
    <property type="evidence" value="ECO:0007669"/>
    <property type="project" value="InterPro"/>
</dbReference>
<evidence type="ECO:0000256" key="13">
    <source>
        <dbReference type="SAM" id="SignalP"/>
    </source>
</evidence>
<comment type="subcellular location">
    <subcellularLocation>
        <location evidence="2">Cell membrane</location>
    </subcellularLocation>
</comment>
<keyword evidence="7" id="KW-0418">Kinase</keyword>
<dbReference type="SMART" id="SM01079">
    <property type="entry name" value="CHASE"/>
    <property type="match status" value="1"/>
</dbReference>
<evidence type="ECO:0000256" key="10">
    <source>
        <dbReference type="ARBA" id="ARBA00023136"/>
    </source>
</evidence>
<dbReference type="SMART" id="SM00388">
    <property type="entry name" value="HisKA"/>
    <property type="match status" value="1"/>
</dbReference>
<dbReference type="Gene3D" id="3.30.450.20">
    <property type="entry name" value="PAS domain"/>
    <property type="match status" value="1"/>
</dbReference>
<dbReference type="PANTHER" id="PTHR42878:SF15">
    <property type="entry name" value="BACTERIOPHYTOCHROME"/>
    <property type="match status" value="1"/>
</dbReference>